<evidence type="ECO:0000256" key="6">
    <source>
        <dbReference type="ARBA" id="ARBA00022741"/>
    </source>
</evidence>
<dbReference type="SMART" id="SM00382">
    <property type="entry name" value="AAA"/>
    <property type="match status" value="1"/>
</dbReference>
<keyword evidence="2 11" id="KW-0808">Transferase</keyword>
<dbReference type="InterPro" id="IPR027417">
    <property type="entry name" value="P-loop_NTPase"/>
</dbReference>
<dbReference type="PANTHER" id="PTHR11669">
    <property type="entry name" value="REPLICATION FACTOR C / DNA POLYMERASE III GAMMA-TAU SUBUNIT"/>
    <property type="match status" value="1"/>
</dbReference>
<evidence type="ECO:0000256" key="5">
    <source>
        <dbReference type="ARBA" id="ARBA00022723"/>
    </source>
</evidence>
<dbReference type="PRINTS" id="PR00300">
    <property type="entry name" value="CLPPROTEASEA"/>
</dbReference>
<dbReference type="CDD" id="cd00009">
    <property type="entry name" value="AAA"/>
    <property type="match status" value="1"/>
</dbReference>
<dbReference type="InterPro" id="IPR008921">
    <property type="entry name" value="DNA_pol3_clamp-load_cplx_C"/>
</dbReference>
<comment type="similarity">
    <text evidence="1 11">Belongs to the DnaX/STICHEL family.</text>
</comment>
<keyword evidence="3 11" id="KW-0548">Nucleotidyltransferase</keyword>
<dbReference type="FunFam" id="3.40.50.300:FF:000014">
    <property type="entry name" value="DNA polymerase III subunit gamma/tau"/>
    <property type="match status" value="1"/>
</dbReference>
<evidence type="ECO:0000256" key="7">
    <source>
        <dbReference type="ARBA" id="ARBA00022833"/>
    </source>
</evidence>
<dbReference type="InterPro" id="IPR001270">
    <property type="entry name" value="ClpA/B"/>
</dbReference>
<evidence type="ECO:0000259" key="13">
    <source>
        <dbReference type="SMART" id="SM00382"/>
    </source>
</evidence>
<keyword evidence="8 11" id="KW-0067">ATP-binding</keyword>
<dbReference type="GO" id="GO:0005524">
    <property type="term" value="F:ATP binding"/>
    <property type="evidence" value="ECO:0007669"/>
    <property type="project" value="UniProtKB-KW"/>
</dbReference>
<evidence type="ECO:0000256" key="12">
    <source>
        <dbReference type="SAM" id="MobiDB-lite"/>
    </source>
</evidence>
<dbReference type="SUPFAM" id="SSF48019">
    <property type="entry name" value="post-AAA+ oligomerization domain-like"/>
    <property type="match status" value="1"/>
</dbReference>
<dbReference type="NCBIfam" id="TIGR02397">
    <property type="entry name" value="dnaX_nterm"/>
    <property type="match status" value="1"/>
</dbReference>
<evidence type="ECO:0000256" key="3">
    <source>
        <dbReference type="ARBA" id="ARBA00022695"/>
    </source>
</evidence>
<dbReference type="InterPro" id="IPR022754">
    <property type="entry name" value="DNA_pol_III_gamma-3"/>
</dbReference>
<evidence type="ECO:0000256" key="9">
    <source>
        <dbReference type="ARBA" id="ARBA00022932"/>
    </source>
</evidence>
<sequence length="608" mass="67356">MSHIQLTAKHRPQTFAQVCGQEDIRAILSRASVQDRVAAAYLFSGTRGVGKTTLARIFAKAINCVTAPTSEPCNQCHHCRQITAGSAVDVAEIDGASNRGIEQARRLKEDVGYAPLECRYKVIIIDEAHMLTRDAFNALLKTMEEPPPGVTFIMATTEPHKFPATIISRSQHYVFKMLPQAQLQAHLQRILELEGREFEPAATALLARRAAGSVRDAMSLLEQVLTISDQSLRLEDVRRILGLAGGELFQRLIHAMRTQDCLDVHDVLKVLLNQGLDLGFFLRELAGLWRNLFLLRQIGEKALPLLELPDEEGRAWLTVASELSPTYIHAAWQITLEAQRKVLNSLEPAQSLEMLLLNLTYLPQLVSLEELQHDPGDQRAAREVAGPLQAGMARQAQTQPPKHIPDRQNQWPAVADPRHPAPPAQPGMSLPDQAPKQSTVEYPSAGGANEPPVSVHESVPQAGKQTEPAGQDTSPVAALADVSSSAKTWEGFLEHYDRLCRSNQACLPGLRQVKCSQSQNRLTLRCAHRVLYDGLSDPAKWRILENLVHEYYGAPIKLELVPPDAPQATKQARESISPEAHPLVNEFVEQLKAKVVSVEPRTHYNQKQ</sequence>
<evidence type="ECO:0000313" key="15">
    <source>
        <dbReference type="Proteomes" id="UP000198771"/>
    </source>
</evidence>
<dbReference type="RefSeq" id="WP_092118867.1">
    <property type="nucleotide sequence ID" value="NZ_FMXO01000006.1"/>
</dbReference>
<evidence type="ECO:0000256" key="1">
    <source>
        <dbReference type="ARBA" id="ARBA00006360"/>
    </source>
</evidence>
<dbReference type="Pfam" id="PF13177">
    <property type="entry name" value="DNA_pol3_delta2"/>
    <property type="match status" value="1"/>
</dbReference>
<dbReference type="EC" id="2.7.7.7" evidence="11"/>
<evidence type="ECO:0000256" key="10">
    <source>
        <dbReference type="ARBA" id="ARBA00049244"/>
    </source>
</evidence>
<gene>
    <name evidence="11" type="primary">dnaX</name>
    <name evidence="14" type="ORF">SAMN05660653_01291</name>
</gene>
<comment type="function">
    <text evidence="11">DNA polymerase III is a complex, multichain enzyme responsible for most of the replicative synthesis in bacteria. This DNA polymerase also exhibits 3' to 5' exonuclease activity.</text>
</comment>
<evidence type="ECO:0000256" key="2">
    <source>
        <dbReference type="ARBA" id="ARBA00022679"/>
    </source>
</evidence>
<dbReference type="STRING" id="617002.SAMN05660653_01291"/>
<organism evidence="14 15">
    <name type="scientific">Desulfonatronum thiosulfatophilum</name>
    <dbReference type="NCBI Taxonomy" id="617002"/>
    <lineage>
        <taxon>Bacteria</taxon>
        <taxon>Pseudomonadati</taxon>
        <taxon>Thermodesulfobacteriota</taxon>
        <taxon>Desulfovibrionia</taxon>
        <taxon>Desulfovibrionales</taxon>
        <taxon>Desulfonatronaceae</taxon>
        <taxon>Desulfonatronum</taxon>
    </lineage>
</organism>
<dbReference type="InterPro" id="IPR012763">
    <property type="entry name" value="DNA_pol_III_sug/sutau_N"/>
</dbReference>
<comment type="catalytic activity">
    <reaction evidence="10 11">
        <text>DNA(n) + a 2'-deoxyribonucleoside 5'-triphosphate = DNA(n+1) + diphosphate</text>
        <dbReference type="Rhea" id="RHEA:22508"/>
        <dbReference type="Rhea" id="RHEA-COMP:17339"/>
        <dbReference type="Rhea" id="RHEA-COMP:17340"/>
        <dbReference type="ChEBI" id="CHEBI:33019"/>
        <dbReference type="ChEBI" id="CHEBI:61560"/>
        <dbReference type="ChEBI" id="CHEBI:173112"/>
        <dbReference type="EC" id="2.7.7.7"/>
    </reaction>
</comment>
<keyword evidence="7" id="KW-0862">Zinc</keyword>
<keyword evidence="15" id="KW-1185">Reference proteome</keyword>
<feature type="region of interest" description="Disordered" evidence="12">
    <location>
        <begin position="392"/>
        <end position="477"/>
    </location>
</feature>
<reference evidence="14 15" key="1">
    <citation type="submission" date="2016-10" db="EMBL/GenBank/DDBJ databases">
        <authorList>
            <person name="de Groot N.N."/>
        </authorList>
    </citation>
    <scope>NUCLEOTIDE SEQUENCE [LARGE SCALE GENOMIC DNA]</scope>
    <source>
        <strain evidence="14 15">ASO4-2</strain>
    </source>
</reference>
<name>A0A1G6C1X6_9BACT</name>
<dbReference type="Pfam" id="PF22608">
    <property type="entry name" value="DNAX_ATPase_lid"/>
    <property type="match status" value="1"/>
</dbReference>
<dbReference type="InterPro" id="IPR050238">
    <property type="entry name" value="DNA_Rep/Repair_Clamp_Loader"/>
</dbReference>
<dbReference type="InterPro" id="IPR003593">
    <property type="entry name" value="AAA+_ATPase"/>
</dbReference>
<dbReference type="OrthoDB" id="9810148at2"/>
<dbReference type="GO" id="GO:0006261">
    <property type="term" value="P:DNA-templated DNA replication"/>
    <property type="evidence" value="ECO:0007669"/>
    <property type="project" value="TreeGrafter"/>
</dbReference>
<dbReference type="GO" id="GO:0003677">
    <property type="term" value="F:DNA binding"/>
    <property type="evidence" value="ECO:0007669"/>
    <property type="project" value="InterPro"/>
</dbReference>
<dbReference type="GO" id="GO:0046872">
    <property type="term" value="F:metal ion binding"/>
    <property type="evidence" value="ECO:0007669"/>
    <property type="project" value="UniProtKB-KW"/>
</dbReference>
<dbReference type="EMBL" id="FMXO01000006">
    <property type="protein sequence ID" value="SDB26818.1"/>
    <property type="molecule type" value="Genomic_DNA"/>
</dbReference>
<dbReference type="FunFam" id="1.10.8.60:FF:000013">
    <property type="entry name" value="DNA polymerase III subunit gamma/tau"/>
    <property type="match status" value="1"/>
</dbReference>
<protein>
    <recommendedName>
        <fullName evidence="11">DNA polymerase III subunit gamma/tau</fullName>
        <ecNumber evidence="11">2.7.7.7</ecNumber>
    </recommendedName>
</protein>
<proteinExistence type="inferred from homology"/>
<keyword evidence="6 11" id="KW-0547">Nucleotide-binding</keyword>
<dbReference type="GO" id="GO:0003887">
    <property type="term" value="F:DNA-directed DNA polymerase activity"/>
    <property type="evidence" value="ECO:0007669"/>
    <property type="project" value="UniProtKB-KW"/>
</dbReference>
<dbReference type="Gene3D" id="3.40.50.300">
    <property type="entry name" value="P-loop containing nucleotide triphosphate hydrolases"/>
    <property type="match status" value="1"/>
</dbReference>
<dbReference type="GO" id="GO:0009360">
    <property type="term" value="C:DNA polymerase III complex"/>
    <property type="evidence" value="ECO:0007669"/>
    <property type="project" value="InterPro"/>
</dbReference>
<comment type="subunit">
    <text evidence="11">DNA polymerase III contains a core (composed of alpha, epsilon and theta chains) that associates with a tau subunit. This core dimerizes to form the POLIII' complex. PolIII' associates with the gamma complex (composed of gamma, delta, delta', psi and chi chains) and with the beta chain to form the complete DNA polymerase III complex.</text>
</comment>
<dbReference type="AlphaFoldDB" id="A0A1G6C1X6"/>
<accession>A0A1G6C1X6</accession>
<evidence type="ECO:0000256" key="11">
    <source>
        <dbReference type="RuleBase" id="RU364063"/>
    </source>
</evidence>
<evidence type="ECO:0000256" key="4">
    <source>
        <dbReference type="ARBA" id="ARBA00022705"/>
    </source>
</evidence>
<evidence type="ECO:0000256" key="8">
    <source>
        <dbReference type="ARBA" id="ARBA00022840"/>
    </source>
</evidence>
<dbReference type="SUPFAM" id="SSF52540">
    <property type="entry name" value="P-loop containing nucleoside triphosphate hydrolases"/>
    <property type="match status" value="1"/>
</dbReference>
<feature type="domain" description="AAA+ ATPase" evidence="13">
    <location>
        <begin position="37"/>
        <end position="178"/>
    </location>
</feature>
<dbReference type="InterPro" id="IPR045085">
    <property type="entry name" value="HLD_clamp_pol_III_gamma_tau"/>
</dbReference>
<dbReference type="Gene3D" id="1.10.8.60">
    <property type="match status" value="1"/>
</dbReference>
<dbReference type="Gene3D" id="1.20.272.10">
    <property type="match status" value="1"/>
</dbReference>
<dbReference type="Proteomes" id="UP000198771">
    <property type="component" value="Unassembled WGS sequence"/>
</dbReference>
<keyword evidence="4 11" id="KW-0235">DNA replication</keyword>
<evidence type="ECO:0000313" key="14">
    <source>
        <dbReference type="EMBL" id="SDB26818.1"/>
    </source>
</evidence>
<keyword evidence="5" id="KW-0479">Metal-binding</keyword>
<keyword evidence="9 11" id="KW-0239">DNA-directed DNA polymerase</keyword>
<dbReference type="PANTHER" id="PTHR11669:SF0">
    <property type="entry name" value="PROTEIN STICHEL-LIKE 2"/>
    <property type="match status" value="1"/>
</dbReference>
<dbReference type="Pfam" id="PF12169">
    <property type="entry name" value="DNA_pol3_gamma3"/>
    <property type="match status" value="1"/>
</dbReference>